<dbReference type="Proteomes" id="UP000694925">
    <property type="component" value="Unplaced"/>
</dbReference>
<dbReference type="Gene3D" id="1.25.40.10">
    <property type="entry name" value="Tetratricopeptide repeat domain"/>
    <property type="match status" value="1"/>
</dbReference>
<dbReference type="SMART" id="SM00271">
    <property type="entry name" value="DnaJ"/>
    <property type="match status" value="1"/>
</dbReference>
<keyword evidence="1" id="KW-0677">Repeat</keyword>
<dbReference type="Pfam" id="PF00226">
    <property type="entry name" value="DnaJ"/>
    <property type="match status" value="1"/>
</dbReference>
<keyword evidence="2 3" id="KW-0802">TPR repeat</keyword>
<dbReference type="PRINTS" id="PR00625">
    <property type="entry name" value="JDOMAIN"/>
</dbReference>
<feature type="repeat" description="TPR" evidence="3">
    <location>
        <begin position="348"/>
        <end position="381"/>
    </location>
</feature>
<feature type="repeat" description="TPR" evidence="3">
    <location>
        <begin position="276"/>
        <end position="309"/>
    </location>
</feature>
<dbReference type="InterPro" id="IPR036869">
    <property type="entry name" value="J_dom_sf"/>
</dbReference>
<organism evidence="5 6">
    <name type="scientific">Ceratina calcarata</name>
    <dbReference type="NCBI Taxonomy" id="156304"/>
    <lineage>
        <taxon>Eukaryota</taxon>
        <taxon>Metazoa</taxon>
        <taxon>Ecdysozoa</taxon>
        <taxon>Arthropoda</taxon>
        <taxon>Hexapoda</taxon>
        <taxon>Insecta</taxon>
        <taxon>Pterygota</taxon>
        <taxon>Neoptera</taxon>
        <taxon>Endopterygota</taxon>
        <taxon>Hymenoptera</taxon>
        <taxon>Apocrita</taxon>
        <taxon>Aculeata</taxon>
        <taxon>Apoidea</taxon>
        <taxon>Anthophila</taxon>
        <taxon>Apidae</taxon>
        <taxon>Ceratina</taxon>
        <taxon>Zadontomerus</taxon>
    </lineage>
</organism>
<dbReference type="SUPFAM" id="SSF46565">
    <property type="entry name" value="Chaperone J-domain"/>
    <property type="match status" value="1"/>
</dbReference>
<dbReference type="AlphaFoldDB" id="A0AAJ7W9J0"/>
<dbReference type="InterPro" id="IPR013105">
    <property type="entry name" value="TPR_2"/>
</dbReference>
<evidence type="ECO:0000259" key="4">
    <source>
        <dbReference type="PROSITE" id="PS50076"/>
    </source>
</evidence>
<dbReference type="PANTHER" id="PTHR45188:SF2">
    <property type="entry name" value="DNAJ HOMOLOG SUBFAMILY C MEMBER 7"/>
    <property type="match status" value="1"/>
</dbReference>
<gene>
    <name evidence="6" type="primary">LOC108622593</name>
</gene>
<sequence>MYFYLSFSILIDFALTYLLSVTIRKYRSNQSTMSANPEQPNDYSRLPNPQSRETAKELYAQKKYKEALNEYSQLIEQKPNEALNYLNRAACSIMLMKYDSAIDDTKKCIELDKELYKAYIRLMKCLLIVGDIIQAETTLSRLLEQDPKNKAVAVHQKDLEYVKRFLKDGESAFAAKDYRKVVYCMDRCLDVSKSCIKFKLIKAECLALLGRYQESQKIANDIFHIHPKNVDAIYVRAVCLYFEDNIDKAFTHFQHVLKLAPDHTKALEMYKRAKSLKKKKEEGNAAYKSEQYQKAYNLYTEALAIDPQNVATNAKLHFNKGMVAAKLGRLKESVTECSEALKLDANYLKALLRRAASYMELKEFEEATHDLEKAYKMDSSREINRLLTNAKLALKKSKRKDYYKILGIDKNASTDDIKKAYRKRAMVHHPDRHPYATEGEKKEQEKKFKEVGEAYGILSDPKKRSRYDSGDDLDDIDNAFQDMDPNAQFRSFFTQHGGYFHDYFHFG</sequence>
<proteinExistence type="predicted"/>
<dbReference type="InterPro" id="IPR001623">
    <property type="entry name" value="DnaJ_domain"/>
</dbReference>
<dbReference type="Pfam" id="PF13181">
    <property type="entry name" value="TPR_8"/>
    <property type="match status" value="2"/>
</dbReference>
<dbReference type="PANTHER" id="PTHR45188">
    <property type="entry name" value="DNAJ PROTEIN P58IPK HOMOLOG"/>
    <property type="match status" value="1"/>
</dbReference>
<dbReference type="CTD" id="34984"/>
<accession>A0AAJ7W9J0</accession>
<dbReference type="InterPro" id="IPR011990">
    <property type="entry name" value="TPR-like_helical_dom_sf"/>
</dbReference>
<dbReference type="InterPro" id="IPR019734">
    <property type="entry name" value="TPR_rpt"/>
</dbReference>
<evidence type="ECO:0000256" key="1">
    <source>
        <dbReference type="ARBA" id="ARBA00022737"/>
    </source>
</evidence>
<evidence type="ECO:0000313" key="5">
    <source>
        <dbReference type="Proteomes" id="UP000694925"/>
    </source>
</evidence>
<dbReference type="Pfam" id="PF07719">
    <property type="entry name" value="TPR_2"/>
    <property type="match status" value="1"/>
</dbReference>
<reference evidence="6" key="1">
    <citation type="submission" date="2025-08" db="UniProtKB">
        <authorList>
            <consortium name="RefSeq"/>
        </authorList>
    </citation>
    <scope>IDENTIFICATION</scope>
    <source>
        <tissue evidence="6">Whole body</tissue>
    </source>
</reference>
<name>A0AAJ7W9J0_9HYME</name>
<dbReference type="PROSITE" id="PS50005">
    <property type="entry name" value="TPR"/>
    <property type="match status" value="3"/>
</dbReference>
<evidence type="ECO:0000313" key="6">
    <source>
        <dbReference type="RefSeq" id="XP_026667388.1"/>
    </source>
</evidence>
<evidence type="ECO:0000256" key="3">
    <source>
        <dbReference type="PROSITE-ProRule" id="PRU00339"/>
    </source>
</evidence>
<dbReference type="CDD" id="cd06257">
    <property type="entry name" value="DnaJ"/>
    <property type="match status" value="1"/>
</dbReference>
<dbReference type="RefSeq" id="XP_026667388.1">
    <property type="nucleotide sequence ID" value="XM_026811587.1"/>
</dbReference>
<dbReference type="SMART" id="SM00028">
    <property type="entry name" value="TPR"/>
    <property type="match status" value="8"/>
</dbReference>
<dbReference type="SUPFAM" id="SSF48452">
    <property type="entry name" value="TPR-like"/>
    <property type="match status" value="2"/>
</dbReference>
<evidence type="ECO:0000256" key="2">
    <source>
        <dbReference type="ARBA" id="ARBA00022803"/>
    </source>
</evidence>
<dbReference type="GeneID" id="108622593"/>
<feature type="domain" description="J" evidence="4">
    <location>
        <begin position="401"/>
        <end position="471"/>
    </location>
</feature>
<feature type="repeat" description="TPR" evidence="3">
    <location>
        <begin position="230"/>
        <end position="263"/>
    </location>
</feature>
<keyword evidence="5" id="KW-1185">Reference proteome</keyword>
<dbReference type="Gene3D" id="1.10.287.110">
    <property type="entry name" value="DnaJ domain"/>
    <property type="match status" value="1"/>
</dbReference>
<dbReference type="PROSITE" id="PS50076">
    <property type="entry name" value="DNAJ_2"/>
    <property type="match status" value="1"/>
</dbReference>
<protein>
    <submittedName>
        <fullName evidence="6">DnaJ homolog subfamily C member 7 isoform X1</fullName>
    </submittedName>
</protein>